<dbReference type="RefSeq" id="WP_140454679.1">
    <property type="nucleotide sequence ID" value="NZ_VFRP01000013.1"/>
</dbReference>
<dbReference type="InterPro" id="IPR013022">
    <property type="entry name" value="Xyl_isomerase-like_TIM-brl"/>
</dbReference>
<accession>A0A501WQY4</accession>
<protein>
    <submittedName>
        <fullName evidence="5">TIM barrel protein</fullName>
    </submittedName>
</protein>
<dbReference type="InterPro" id="IPR026040">
    <property type="entry name" value="HyI-like"/>
</dbReference>
<dbReference type="PANTHER" id="PTHR43489:SF6">
    <property type="entry name" value="HYDROXYPYRUVATE ISOMERASE-RELATED"/>
    <property type="match status" value="1"/>
</dbReference>
<evidence type="ECO:0000259" key="4">
    <source>
        <dbReference type="Pfam" id="PF01261"/>
    </source>
</evidence>
<name>A0A501WQY4_9RHOB</name>
<keyword evidence="6" id="KW-1185">Reference proteome</keyword>
<dbReference type="PIRSF" id="PIRSF006241">
    <property type="entry name" value="HyI"/>
    <property type="match status" value="1"/>
</dbReference>
<organism evidence="5 6">
    <name type="scientific">Amaricoccus solimangrovi</name>
    <dbReference type="NCBI Taxonomy" id="2589815"/>
    <lineage>
        <taxon>Bacteria</taxon>
        <taxon>Pseudomonadati</taxon>
        <taxon>Pseudomonadota</taxon>
        <taxon>Alphaproteobacteria</taxon>
        <taxon>Rhodobacterales</taxon>
        <taxon>Paracoccaceae</taxon>
        <taxon>Amaricoccus</taxon>
    </lineage>
</organism>
<proteinExistence type="inferred from homology"/>
<dbReference type="PANTHER" id="PTHR43489">
    <property type="entry name" value="ISOMERASE"/>
    <property type="match status" value="1"/>
</dbReference>
<comment type="caution">
    <text evidence="5">The sequence shown here is derived from an EMBL/GenBank/DDBJ whole genome shotgun (WGS) entry which is preliminary data.</text>
</comment>
<dbReference type="GO" id="GO:0046487">
    <property type="term" value="P:glyoxylate metabolic process"/>
    <property type="evidence" value="ECO:0007669"/>
    <property type="project" value="TreeGrafter"/>
</dbReference>
<dbReference type="EMBL" id="VFRP01000013">
    <property type="protein sequence ID" value="TPE49677.1"/>
    <property type="molecule type" value="Genomic_DNA"/>
</dbReference>
<dbReference type="SUPFAM" id="SSF51658">
    <property type="entry name" value="Xylose isomerase-like"/>
    <property type="match status" value="1"/>
</dbReference>
<feature type="active site" description="Proton donor/acceptor" evidence="3">
    <location>
        <position position="145"/>
    </location>
</feature>
<dbReference type="Pfam" id="PF01261">
    <property type="entry name" value="AP_endonuc_2"/>
    <property type="match status" value="1"/>
</dbReference>
<evidence type="ECO:0000313" key="5">
    <source>
        <dbReference type="EMBL" id="TPE49677.1"/>
    </source>
</evidence>
<feature type="active site" description="Proton donor/acceptor" evidence="3">
    <location>
        <position position="242"/>
    </location>
</feature>
<reference evidence="5 6" key="1">
    <citation type="submission" date="2019-06" db="EMBL/GenBank/DDBJ databases">
        <title>A novel bacterium of genus Amaricoccus, isolated from marine sediment.</title>
        <authorList>
            <person name="Huang H."/>
            <person name="Mo K."/>
            <person name="Hu Y."/>
        </authorList>
    </citation>
    <scope>NUCLEOTIDE SEQUENCE [LARGE SCALE GENOMIC DNA]</scope>
    <source>
        <strain evidence="5 6">HB172011</strain>
    </source>
</reference>
<comment type="similarity">
    <text evidence="2">Belongs to the hyi family.</text>
</comment>
<dbReference type="InterPro" id="IPR036237">
    <property type="entry name" value="Xyl_isomerase-like_sf"/>
</dbReference>
<evidence type="ECO:0000256" key="2">
    <source>
        <dbReference type="PIRNR" id="PIRNR006241"/>
    </source>
</evidence>
<sequence length="270" mass="28943">MTSFPLSAHIGYLFTERPMPERIAAAAAAGFDAVEHPAPYAIPAPEMAALLRRARLTYTQFGLRSGDASAGEKGIGIFPDRREEFARDLVEGLDYAEAIGVKLVHAMAGVLPEAGRLAEHWECYVENLARAARAAAPRGITIIVEPMSALAVPDYFIATPDRAAEAIHAAAEPNVGLLLDMFHTAAAGLDVEATIRAHAPLIRHAHVADYPGRHEPGSAGLDFGLIARTLAAIGYGGRLGCEYVPAGRTEDGLAWMNRHRAKWVNDTNPH</sequence>
<evidence type="ECO:0000256" key="1">
    <source>
        <dbReference type="ARBA" id="ARBA00023235"/>
    </source>
</evidence>
<dbReference type="Proteomes" id="UP000319255">
    <property type="component" value="Unassembled WGS sequence"/>
</dbReference>
<gene>
    <name evidence="5" type="ORF">FJM51_13590</name>
</gene>
<evidence type="ECO:0000256" key="3">
    <source>
        <dbReference type="PIRSR" id="PIRSR006241-50"/>
    </source>
</evidence>
<dbReference type="AlphaFoldDB" id="A0A501WQY4"/>
<dbReference type="GO" id="GO:0008903">
    <property type="term" value="F:hydroxypyruvate isomerase activity"/>
    <property type="evidence" value="ECO:0007669"/>
    <property type="project" value="TreeGrafter"/>
</dbReference>
<dbReference type="Gene3D" id="3.20.20.150">
    <property type="entry name" value="Divalent-metal-dependent TIM barrel enzymes"/>
    <property type="match status" value="1"/>
</dbReference>
<keyword evidence="1 2" id="KW-0413">Isomerase</keyword>
<dbReference type="OrthoDB" id="9786584at2"/>
<evidence type="ECO:0000313" key="6">
    <source>
        <dbReference type="Proteomes" id="UP000319255"/>
    </source>
</evidence>
<feature type="domain" description="Xylose isomerase-like TIM barrel" evidence="4">
    <location>
        <begin position="23"/>
        <end position="258"/>
    </location>
</feature>
<dbReference type="InterPro" id="IPR050417">
    <property type="entry name" value="Sugar_Epim/Isomerase"/>
</dbReference>